<dbReference type="SUPFAM" id="SSF52058">
    <property type="entry name" value="L domain-like"/>
    <property type="match status" value="1"/>
</dbReference>
<proteinExistence type="predicted"/>
<evidence type="ECO:0000256" key="1">
    <source>
        <dbReference type="ARBA" id="ARBA00022737"/>
    </source>
</evidence>
<dbReference type="PANTHER" id="PTHR36766:SF61">
    <property type="entry name" value="NB-ARC DOMAIN DISEASE RESISTANCE PROTEIN"/>
    <property type="match status" value="1"/>
</dbReference>
<feature type="domain" description="Disease resistance R13L4/SHOC-2-like LRR" evidence="4">
    <location>
        <begin position="190"/>
        <end position="413"/>
    </location>
</feature>
<keyword evidence="6" id="KW-1185">Reference proteome</keyword>
<dbReference type="Gene3D" id="3.80.10.10">
    <property type="entry name" value="Ribonuclease Inhibitor"/>
    <property type="match status" value="1"/>
</dbReference>
<dbReference type="EMBL" id="SMOL01000143">
    <property type="protein sequence ID" value="KAB2630432.1"/>
    <property type="molecule type" value="Genomic_DNA"/>
</dbReference>
<comment type="caution">
    <text evidence="5">The sequence shown here is derived from an EMBL/GenBank/DDBJ whole genome shotgun (WGS) entry which is preliminary data.</text>
</comment>
<evidence type="ECO:0000313" key="6">
    <source>
        <dbReference type="Proteomes" id="UP000327157"/>
    </source>
</evidence>
<reference evidence="5 6" key="1">
    <citation type="submission" date="2019-09" db="EMBL/GenBank/DDBJ databases">
        <authorList>
            <person name="Ou C."/>
        </authorList>
    </citation>
    <scope>NUCLEOTIDE SEQUENCE [LARGE SCALE GENOMIC DNA]</scope>
    <source>
        <strain evidence="5">S2</strain>
        <tissue evidence="5">Leaf</tissue>
    </source>
</reference>
<evidence type="ECO:0000259" key="3">
    <source>
        <dbReference type="Pfam" id="PF23559"/>
    </source>
</evidence>
<dbReference type="Gene3D" id="1.10.10.10">
    <property type="entry name" value="Winged helix-like DNA-binding domain superfamily/Winged helix DNA-binding domain"/>
    <property type="match status" value="1"/>
</dbReference>
<evidence type="ECO:0000259" key="4">
    <source>
        <dbReference type="Pfam" id="PF23598"/>
    </source>
</evidence>
<dbReference type="InterPro" id="IPR036388">
    <property type="entry name" value="WH-like_DNA-bd_sf"/>
</dbReference>
<dbReference type="GO" id="GO:0006952">
    <property type="term" value="P:defense response"/>
    <property type="evidence" value="ECO:0007669"/>
    <property type="project" value="UniProtKB-KW"/>
</dbReference>
<dbReference type="PANTHER" id="PTHR36766">
    <property type="entry name" value="PLANT BROAD-SPECTRUM MILDEW RESISTANCE PROTEIN RPW8"/>
    <property type="match status" value="1"/>
</dbReference>
<evidence type="ECO:0000256" key="2">
    <source>
        <dbReference type="ARBA" id="ARBA00022821"/>
    </source>
</evidence>
<dbReference type="Proteomes" id="UP000327157">
    <property type="component" value="Chromosome 12"/>
</dbReference>
<accession>A0A5N5HWA3</accession>
<dbReference type="InterPro" id="IPR055414">
    <property type="entry name" value="LRR_R13L4/SHOC2-like"/>
</dbReference>
<keyword evidence="1" id="KW-0677">Repeat</keyword>
<dbReference type="Pfam" id="PF23559">
    <property type="entry name" value="WHD_DRP"/>
    <property type="match status" value="1"/>
</dbReference>
<dbReference type="InterPro" id="IPR058922">
    <property type="entry name" value="WHD_DRP"/>
</dbReference>
<dbReference type="Pfam" id="PF23598">
    <property type="entry name" value="LRR_14"/>
    <property type="match status" value="1"/>
</dbReference>
<protein>
    <submittedName>
        <fullName evidence="5">Disease resistance protein RGA3</fullName>
    </submittedName>
</protein>
<feature type="domain" description="Disease resistance protein winged helix" evidence="3">
    <location>
        <begin position="82"/>
        <end position="145"/>
    </location>
</feature>
<gene>
    <name evidence="5" type="ORF">D8674_007951</name>
</gene>
<dbReference type="InterPro" id="IPR032675">
    <property type="entry name" value="LRR_dom_sf"/>
</dbReference>
<evidence type="ECO:0000313" key="5">
    <source>
        <dbReference type="EMBL" id="KAB2630432.1"/>
    </source>
</evidence>
<keyword evidence="2" id="KW-0611">Plant defense</keyword>
<name>A0A5N5HWA3_9ROSA</name>
<reference evidence="5 6" key="3">
    <citation type="submission" date="2019-11" db="EMBL/GenBank/DDBJ databases">
        <title>A de novo genome assembly of a pear dwarfing rootstock.</title>
        <authorList>
            <person name="Wang F."/>
            <person name="Wang J."/>
            <person name="Li S."/>
            <person name="Zhang Y."/>
            <person name="Fang M."/>
            <person name="Ma L."/>
            <person name="Zhao Y."/>
            <person name="Jiang S."/>
        </authorList>
    </citation>
    <scope>NUCLEOTIDE SEQUENCE [LARGE SCALE GENOMIC DNA]</scope>
    <source>
        <strain evidence="5">S2</strain>
        <tissue evidence="5">Leaf</tissue>
    </source>
</reference>
<dbReference type="OrthoDB" id="2018467at2759"/>
<sequence>MSTIKGVLLDAEQKQANNKELRSWLRQRYWEMIRDSPIWELEREGVAHVLFALRLSYTHLPPHLKRCLTYCSLLPRTYKRHDSRLLIKFWMANGILESHDHGNLELEDVGELYFKELWERSFFQNVQDFSLYYKFRMHDLIHDLVRSVAQDECLAVDFEGTKEISENVRHLSVWRPATNVPSILDKRNRLRSITLLDIEDINESFLQTCFSRLKYLQMLVLYRTTFEAFPSSIVSLKHMRFLELTGNERITKLPYAVCKLQSLKILSVEGCVNLEELPRDISKLISLRSLYITTKQTSFPDNGVGCMKSLRYLSIVHCGNLTSLPRDMSYLAALHTVIIEDCKQLDLANRNYQQIPMRLRSLLIARVPRMVALPEWLQGAANTLRVLCIWGCENLDALPEWLTSFTSLRILDLRECPKLVSLPEGMHPLEVKIKDCPQLKRGI</sequence>
<reference evidence="6" key="2">
    <citation type="submission" date="2019-10" db="EMBL/GenBank/DDBJ databases">
        <title>A de novo genome assembly of a pear dwarfing rootstock.</title>
        <authorList>
            <person name="Wang F."/>
            <person name="Wang J."/>
            <person name="Li S."/>
            <person name="Zhang Y."/>
            <person name="Fang M."/>
            <person name="Ma L."/>
            <person name="Zhao Y."/>
            <person name="Jiang S."/>
        </authorList>
    </citation>
    <scope>NUCLEOTIDE SEQUENCE [LARGE SCALE GENOMIC DNA]</scope>
</reference>
<organism evidence="5 6">
    <name type="scientific">Pyrus ussuriensis x Pyrus communis</name>
    <dbReference type="NCBI Taxonomy" id="2448454"/>
    <lineage>
        <taxon>Eukaryota</taxon>
        <taxon>Viridiplantae</taxon>
        <taxon>Streptophyta</taxon>
        <taxon>Embryophyta</taxon>
        <taxon>Tracheophyta</taxon>
        <taxon>Spermatophyta</taxon>
        <taxon>Magnoliopsida</taxon>
        <taxon>eudicotyledons</taxon>
        <taxon>Gunneridae</taxon>
        <taxon>Pentapetalae</taxon>
        <taxon>rosids</taxon>
        <taxon>fabids</taxon>
        <taxon>Rosales</taxon>
        <taxon>Rosaceae</taxon>
        <taxon>Amygdaloideae</taxon>
        <taxon>Maleae</taxon>
        <taxon>Pyrus</taxon>
    </lineage>
</organism>
<dbReference type="AlphaFoldDB" id="A0A5N5HWA3"/>